<sequence>MNKSSNFIFVKGAREHNLKDVDVKIPRNKLVVMTGVSGSGKSSLAFDTIYAEGQRRYIESLSSYARQFLGQTNKPDVDYIDGLSPAVSIDQKAVSKNPRSTVGTVTEIYDYLRVLFARIGKAYCPIDGKPVKSYSIDEIVDFIFSVIEDGKISILAPVVRNRKGDYLTLAKNFAAQGYSVAYVDGRKIDLEKSQRLERYKNHNIELVIDEIILKSAKENIQDDQKRTRLAEAVESSVKLADGLVLVKKSDGESVEFSTKFSCPEGHSFSELEPRLFSFNSPIGACDKCGGIGYQLEIDSQLIMPDKNKTISEGAILPWSYSPTNYYGAIIKAVAQDRALSLSTPVKNLPKEDIDYFLFGSGRTERIPVTYFSRGQTFRLNFSFDGVVNLLQRRFNKTESDAVREDITKYMSRMTCETCFGKRLNSQALSVKIGDLNINEVVSKSIIDSVKFFEQLDLNKNEQIIAERLLKEILSRLKFLRDVGLGYLTLDRYASTLSGGETQRIRLASQIGSGLVGVLYVLDEPSIGLHQRDNRNLLQTLKGLRDLGNTVIVIEHDEETIRSADYIIDIGPGAGVRGGEIVGQGSVNDLEKSESSLTGKYLKGELKINTPAMRRKMTGNYVTIKGGKEHNLKNITVRFPLGQFVVVTGVSGSGKSTLVNDILYKGLAREIYKGWDRPGKFSQIEGAEFVDKIIDVDQSPIGRTPRSNPVTYIKAFDGIRQIFAAIPEAKIRGYKPGRFSFNVSSAKGGGRCERCQGDGVLKIEMHFLPDVYLPCDICNGKRYNRETLEVKYKDKNIHNVLEMTVDEATEFFQNIPSVIDKIKTLQEVGLGYIKLGQSATTLSGGEAQRVKLSLELSKRQTGKTLYILDEPTTGLHFDDVKKLLEVLDRLVDSGNTVVMIEHNLDVIKTADYIIDLGPEGGNAGGKIVAAGTPEMVSGIKNSFTGQYLKKVLSRKI</sequence>
<evidence type="ECO:0000256" key="7">
    <source>
        <dbReference type="ARBA" id="ARBA00022769"/>
    </source>
</evidence>
<dbReference type="NCBIfam" id="TIGR00630">
    <property type="entry name" value="uvra"/>
    <property type="match status" value="1"/>
</dbReference>
<keyword evidence="7 17" id="KW-0228">DNA excision</keyword>
<keyword evidence="9 17" id="KW-0862">Zinc</keyword>
<dbReference type="Pfam" id="PF17760">
    <property type="entry name" value="UvrA_inter"/>
    <property type="match status" value="1"/>
</dbReference>
<dbReference type="HAMAP" id="MF_00205">
    <property type="entry name" value="UvrA"/>
    <property type="match status" value="1"/>
</dbReference>
<evidence type="ECO:0000256" key="3">
    <source>
        <dbReference type="ARBA" id="ARBA00022723"/>
    </source>
</evidence>
<dbReference type="GO" id="GO:0006289">
    <property type="term" value="P:nucleotide-excision repair"/>
    <property type="evidence" value="ECO:0007669"/>
    <property type="project" value="UniProtKB-UniRule"/>
</dbReference>
<evidence type="ECO:0000256" key="10">
    <source>
        <dbReference type="ARBA" id="ARBA00022840"/>
    </source>
</evidence>
<dbReference type="PANTHER" id="PTHR43152">
    <property type="entry name" value="UVRABC SYSTEM PROTEIN A"/>
    <property type="match status" value="1"/>
</dbReference>
<dbReference type="PANTHER" id="PTHR43152:SF3">
    <property type="entry name" value="UVRABC SYSTEM PROTEIN A"/>
    <property type="match status" value="1"/>
</dbReference>
<dbReference type="SUPFAM" id="SSF52540">
    <property type="entry name" value="P-loop containing nucleoside triphosphate hydrolases"/>
    <property type="match status" value="2"/>
</dbReference>
<dbReference type="GO" id="GO:0008270">
    <property type="term" value="F:zinc ion binding"/>
    <property type="evidence" value="ECO:0007669"/>
    <property type="project" value="UniProtKB-UniRule"/>
</dbReference>
<dbReference type="GO" id="GO:0009381">
    <property type="term" value="F:excinuclease ABC activity"/>
    <property type="evidence" value="ECO:0007669"/>
    <property type="project" value="UniProtKB-UniRule"/>
</dbReference>
<dbReference type="GO" id="GO:0003677">
    <property type="term" value="F:DNA binding"/>
    <property type="evidence" value="ECO:0007669"/>
    <property type="project" value="UniProtKB-UniRule"/>
</dbReference>
<dbReference type="GO" id="GO:0009432">
    <property type="term" value="P:SOS response"/>
    <property type="evidence" value="ECO:0007669"/>
    <property type="project" value="UniProtKB-UniRule"/>
</dbReference>
<comment type="caution">
    <text evidence="19">The sequence shown here is derived from an EMBL/GenBank/DDBJ whole genome shotgun (WGS) entry which is preliminary data.</text>
</comment>
<evidence type="ECO:0000256" key="17">
    <source>
        <dbReference type="HAMAP-Rule" id="MF_00205"/>
    </source>
</evidence>
<evidence type="ECO:0000313" key="19">
    <source>
        <dbReference type="EMBL" id="PIT97102.1"/>
    </source>
</evidence>
<evidence type="ECO:0000256" key="16">
    <source>
        <dbReference type="ARBA" id="ARBA00042156"/>
    </source>
</evidence>
<dbReference type="InterPro" id="IPR027417">
    <property type="entry name" value="P-loop_NTPase"/>
</dbReference>
<name>A0A2M6WWF1_9BACT</name>
<dbReference type="InterPro" id="IPR003439">
    <property type="entry name" value="ABC_transporter-like_ATP-bd"/>
</dbReference>
<dbReference type="Gene3D" id="3.30.1490.20">
    <property type="entry name" value="ATP-grasp fold, A domain"/>
    <property type="match status" value="1"/>
</dbReference>
<dbReference type="GO" id="GO:0005524">
    <property type="term" value="F:ATP binding"/>
    <property type="evidence" value="ECO:0007669"/>
    <property type="project" value="UniProtKB-UniRule"/>
</dbReference>
<dbReference type="InterPro" id="IPR041102">
    <property type="entry name" value="UvrA_inter"/>
</dbReference>
<dbReference type="FunFam" id="1.20.1580.10:FF:000002">
    <property type="entry name" value="UvrABC system protein A"/>
    <property type="match status" value="1"/>
</dbReference>
<comment type="subcellular location">
    <subcellularLocation>
        <location evidence="1 17">Cytoplasm</location>
    </subcellularLocation>
</comment>
<evidence type="ECO:0000256" key="4">
    <source>
        <dbReference type="ARBA" id="ARBA00022737"/>
    </source>
</evidence>
<dbReference type="Pfam" id="PF17755">
    <property type="entry name" value="UvrA_DNA-bind"/>
    <property type="match status" value="1"/>
</dbReference>
<evidence type="ECO:0000256" key="12">
    <source>
        <dbReference type="ARBA" id="ARBA00023125"/>
    </source>
</evidence>
<feature type="zinc finger region" description="C4-type" evidence="17">
    <location>
        <begin position="751"/>
        <end position="777"/>
    </location>
</feature>
<dbReference type="Gene3D" id="3.40.50.300">
    <property type="entry name" value="P-loop containing nucleotide triphosphate hydrolases"/>
    <property type="match status" value="2"/>
</dbReference>
<keyword evidence="10 17" id="KW-0067">ATP-binding</keyword>
<gene>
    <name evidence="17" type="primary">uvrA</name>
    <name evidence="19" type="ORF">COT77_03235</name>
</gene>
<evidence type="ECO:0000256" key="13">
    <source>
        <dbReference type="ARBA" id="ARBA00023204"/>
    </source>
</evidence>
<feature type="domain" description="ABC transporter" evidence="18">
    <location>
        <begin position="607"/>
        <end position="942"/>
    </location>
</feature>
<dbReference type="GO" id="GO:0005737">
    <property type="term" value="C:cytoplasm"/>
    <property type="evidence" value="ECO:0007669"/>
    <property type="project" value="UniProtKB-SubCell"/>
</dbReference>
<keyword evidence="4 17" id="KW-0677">Repeat</keyword>
<protein>
    <recommendedName>
        <fullName evidence="15 17">UvrABC system protein A</fullName>
        <shortName evidence="17">UvrA protein</shortName>
    </recommendedName>
    <alternativeName>
        <fullName evidence="16 17">Excinuclease ABC subunit A</fullName>
    </alternativeName>
</protein>
<keyword evidence="5 17" id="KW-0547">Nucleotide-binding</keyword>
<evidence type="ECO:0000256" key="1">
    <source>
        <dbReference type="ARBA" id="ARBA00004496"/>
    </source>
</evidence>
<evidence type="ECO:0000256" key="9">
    <source>
        <dbReference type="ARBA" id="ARBA00022833"/>
    </source>
</evidence>
<dbReference type="AlphaFoldDB" id="A0A2M6WWF1"/>
<dbReference type="GO" id="GO:0016887">
    <property type="term" value="F:ATP hydrolysis activity"/>
    <property type="evidence" value="ECO:0007669"/>
    <property type="project" value="InterPro"/>
</dbReference>
<evidence type="ECO:0000259" key="18">
    <source>
        <dbReference type="PROSITE" id="PS50893"/>
    </source>
</evidence>
<dbReference type="NCBIfam" id="NF001503">
    <property type="entry name" value="PRK00349.1"/>
    <property type="match status" value="1"/>
</dbReference>
<dbReference type="Gene3D" id="1.10.8.280">
    <property type="entry name" value="ABC transporter ATPase domain-like"/>
    <property type="match status" value="1"/>
</dbReference>
<accession>A0A2M6WWF1</accession>
<evidence type="ECO:0000256" key="14">
    <source>
        <dbReference type="ARBA" id="ARBA00038000"/>
    </source>
</evidence>
<dbReference type="Gene3D" id="1.20.1580.10">
    <property type="entry name" value="ABC transporter ATPase like domain"/>
    <property type="match status" value="2"/>
</dbReference>
<keyword evidence="2 17" id="KW-0963">Cytoplasm</keyword>
<feature type="binding site" evidence="17">
    <location>
        <begin position="648"/>
        <end position="655"/>
    </location>
    <ligand>
        <name>ATP</name>
        <dbReference type="ChEBI" id="CHEBI:30616"/>
    </ligand>
</feature>
<evidence type="ECO:0000256" key="6">
    <source>
        <dbReference type="ARBA" id="ARBA00022763"/>
    </source>
</evidence>
<keyword evidence="13 17" id="KW-0234">DNA repair</keyword>
<feature type="binding site" evidence="17">
    <location>
        <begin position="35"/>
        <end position="42"/>
    </location>
    <ligand>
        <name>ATP</name>
        <dbReference type="ChEBI" id="CHEBI:30616"/>
    </ligand>
</feature>
<keyword evidence="8 17" id="KW-0863">Zinc-finger</keyword>
<dbReference type="InterPro" id="IPR004602">
    <property type="entry name" value="UvrA"/>
</dbReference>
<evidence type="ECO:0000313" key="20">
    <source>
        <dbReference type="Proteomes" id="UP000228596"/>
    </source>
</evidence>
<dbReference type="Proteomes" id="UP000228596">
    <property type="component" value="Unassembled WGS sequence"/>
</dbReference>
<evidence type="ECO:0000256" key="5">
    <source>
        <dbReference type="ARBA" id="ARBA00022741"/>
    </source>
</evidence>
<keyword evidence="12 17" id="KW-0238">DNA-binding</keyword>
<dbReference type="InterPro" id="IPR013815">
    <property type="entry name" value="ATP_grasp_subdomain_1"/>
</dbReference>
<comment type="subunit">
    <text evidence="17">Forms a heterotetramer with UvrB during the search for lesions.</text>
</comment>
<dbReference type="GO" id="GO:0009380">
    <property type="term" value="C:excinuclease repair complex"/>
    <property type="evidence" value="ECO:0007669"/>
    <property type="project" value="InterPro"/>
</dbReference>
<dbReference type="PROSITE" id="PS50893">
    <property type="entry name" value="ABC_TRANSPORTER_2"/>
    <property type="match status" value="1"/>
</dbReference>
<organism evidence="19 20">
    <name type="scientific">Candidatus Berkelbacteria bacterium CG10_big_fil_rev_8_21_14_0_10_41_12</name>
    <dbReference type="NCBI Taxonomy" id="1974513"/>
    <lineage>
        <taxon>Bacteria</taxon>
        <taxon>Candidatus Berkelbacteria</taxon>
    </lineage>
</organism>
<evidence type="ECO:0000256" key="2">
    <source>
        <dbReference type="ARBA" id="ARBA00022490"/>
    </source>
</evidence>
<dbReference type="InterPro" id="IPR041552">
    <property type="entry name" value="UvrA_DNA-bd"/>
</dbReference>
<dbReference type="EMBL" id="PEZV01000036">
    <property type="protein sequence ID" value="PIT97102.1"/>
    <property type="molecule type" value="Genomic_DNA"/>
</dbReference>
<comment type="function">
    <text evidence="17">The UvrABC repair system catalyzes the recognition and processing of DNA lesions. UvrA is an ATPase and a DNA-binding protein. A damage recognition complex composed of 2 UvrA and 2 UvrB subunits scans DNA for abnormalities. When the presence of a lesion has been verified by UvrB, the UvrA molecules dissociate.</text>
</comment>
<dbReference type="PROSITE" id="PS00211">
    <property type="entry name" value="ABC_TRANSPORTER_1"/>
    <property type="match status" value="1"/>
</dbReference>
<comment type="caution">
    <text evidence="17">Lacks conserved residue(s) required for the propagation of feature annotation.</text>
</comment>
<evidence type="ECO:0000256" key="11">
    <source>
        <dbReference type="ARBA" id="ARBA00022881"/>
    </source>
</evidence>
<evidence type="ECO:0000256" key="15">
    <source>
        <dbReference type="ARBA" id="ARBA00039316"/>
    </source>
</evidence>
<evidence type="ECO:0000256" key="8">
    <source>
        <dbReference type="ARBA" id="ARBA00022771"/>
    </source>
</evidence>
<comment type="similarity">
    <text evidence="14 17">Belongs to the ABC transporter superfamily. UvrA family.</text>
</comment>
<proteinExistence type="inferred from homology"/>
<keyword evidence="6 17" id="KW-0227">DNA damage</keyword>
<keyword evidence="11 17" id="KW-0267">Excision nuclease</keyword>
<keyword evidence="3 17" id="KW-0479">Metal-binding</keyword>
<reference evidence="20" key="1">
    <citation type="submission" date="2017-09" db="EMBL/GenBank/DDBJ databases">
        <title>Depth-based differentiation of microbial function through sediment-hosted aquifers and enrichment of novel symbionts in the deep terrestrial subsurface.</title>
        <authorList>
            <person name="Probst A.J."/>
            <person name="Ladd B."/>
            <person name="Jarett J.K."/>
            <person name="Geller-Mcgrath D.E."/>
            <person name="Sieber C.M.K."/>
            <person name="Emerson J.B."/>
            <person name="Anantharaman K."/>
            <person name="Thomas B.C."/>
            <person name="Malmstrom R."/>
            <person name="Stieglmeier M."/>
            <person name="Klingl A."/>
            <person name="Woyke T."/>
            <person name="Ryan C.M."/>
            <person name="Banfield J.F."/>
        </authorList>
    </citation>
    <scope>NUCLEOTIDE SEQUENCE [LARGE SCALE GENOMIC DNA]</scope>
</reference>
<dbReference type="InterPro" id="IPR017871">
    <property type="entry name" value="ABC_transporter-like_CS"/>
</dbReference>
<keyword evidence="17" id="KW-0742">SOS response</keyword>
<dbReference type="CDD" id="cd03271">
    <property type="entry name" value="ABC_UvrA_II"/>
    <property type="match status" value="1"/>
</dbReference>